<dbReference type="OrthoDB" id="6969448at2"/>
<dbReference type="AlphaFoldDB" id="A0A0M0HW14"/>
<gene>
    <name evidence="1" type="ORF">AKJ31_19055</name>
</gene>
<keyword evidence="2" id="KW-1185">Reference proteome</keyword>
<name>A0A0M0HW14_9VIBR</name>
<reference evidence="2" key="1">
    <citation type="submission" date="2015-08" db="EMBL/GenBank/DDBJ databases">
        <title>Vibrio galatheae sp. nov., a novel member of the Vibrionaceae family isolated from the Solomon Islands.</title>
        <authorList>
            <person name="Giubergia S."/>
            <person name="Machado H."/>
            <person name="Mateiu R.V."/>
            <person name="Gram L."/>
        </authorList>
    </citation>
    <scope>NUCLEOTIDE SEQUENCE [LARGE SCALE GENOMIC DNA]</scope>
    <source>
        <strain evidence="2">DSM 19134</strain>
    </source>
</reference>
<accession>A0A0M0HW14</accession>
<dbReference type="EMBL" id="LHPI01000021">
    <property type="protein sequence ID" value="KOO06042.1"/>
    <property type="molecule type" value="Genomic_DNA"/>
</dbReference>
<organism evidence="1 2">
    <name type="scientific">Vibrio hepatarius</name>
    <dbReference type="NCBI Taxonomy" id="171383"/>
    <lineage>
        <taxon>Bacteria</taxon>
        <taxon>Pseudomonadati</taxon>
        <taxon>Pseudomonadota</taxon>
        <taxon>Gammaproteobacteria</taxon>
        <taxon>Vibrionales</taxon>
        <taxon>Vibrionaceae</taxon>
        <taxon>Vibrio</taxon>
        <taxon>Vibrio oreintalis group</taxon>
    </lineage>
</organism>
<dbReference type="Proteomes" id="UP000037530">
    <property type="component" value="Unassembled WGS sequence"/>
</dbReference>
<protein>
    <submittedName>
        <fullName evidence="1">Uncharacterized protein</fullName>
    </submittedName>
</protein>
<evidence type="ECO:0000313" key="2">
    <source>
        <dbReference type="Proteomes" id="UP000037530"/>
    </source>
</evidence>
<evidence type="ECO:0000313" key="1">
    <source>
        <dbReference type="EMBL" id="KOO06042.1"/>
    </source>
</evidence>
<dbReference type="RefSeq" id="WP_017190641.1">
    <property type="nucleotide sequence ID" value="NZ_LHPI01000021.1"/>
</dbReference>
<dbReference type="PATRIC" id="fig|171383.3.peg.3886"/>
<comment type="caution">
    <text evidence="1">The sequence shown here is derived from an EMBL/GenBank/DDBJ whole genome shotgun (WGS) entry which is preliminary data.</text>
</comment>
<sequence>MILPTHKKARLSATSLSKSLKIDDKEARSMLAELFNFKSWDALINSLPIQEPQVTPTVLNSTHQFMAEKLSDILQVDQYEAILALVKSISPFSNKPKAYRVDLDAIRDRDDDAIDFSELREMVGLMGEGTADENMMASLKQLLSMSDDPALKELQEHLEGTTFDDFQNRMRISHPIDPWTYVNLLDGFLGWNLKEYTEDDIPDQVEFGEPCFYWLDENDEEHPVFANSIVVSPGDSKDEMFLSVLDAISDGYDEYFEKPILLLGNPIFKTFNGIRFSVIGVWNSGNSWRWLFLSKLKPWEQLQAYPESTIDGLENSLDTPPPPGSLAEFTVEDRFPASLVYHSILKPTQEPEFGEDGGRFVIEERYEMKGVTGWSSYV</sequence>
<proteinExistence type="predicted"/>